<dbReference type="PANTHER" id="PTHR24413">
    <property type="entry name" value="SPECKLE-TYPE POZ PROTEIN"/>
    <property type="match status" value="1"/>
</dbReference>
<dbReference type="EMBL" id="BMAV01015210">
    <property type="protein sequence ID" value="GFY64357.1"/>
    <property type="molecule type" value="Genomic_DNA"/>
</dbReference>
<feature type="domain" description="BTB" evidence="1">
    <location>
        <begin position="238"/>
        <end position="305"/>
    </location>
</feature>
<dbReference type="OrthoDB" id="6420296at2759"/>
<protein>
    <submittedName>
        <fullName evidence="2">Speckle-type POZ protein B</fullName>
    </submittedName>
</protein>
<dbReference type="Proteomes" id="UP000886998">
    <property type="component" value="Unassembled WGS sequence"/>
</dbReference>
<dbReference type="InterPro" id="IPR011333">
    <property type="entry name" value="SKP1/BTB/POZ_sf"/>
</dbReference>
<organism evidence="2 3">
    <name type="scientific">Trichonephila inaurata madagascariensis</name>
    <dbReference type="NCBI Taxonomy" id="2747483"/>
    <lineage>
        <taxon>Eukaryota</taxon>
        <taxon>Metazoa</taxon>
        <taxon>Ecdysozoa</taxon>
        <taxon>Arthropoda</taxon>
        <taxon>Chelicerata</taxon>
        <taxon>Arachnida</taxon>
        <taxon>Araneae</taxon>
        <taxon>Araneomorphae</taxon>
        <taxon>Entelegynae</taxon>
        <taxon>Araneoidea</taxon>
        <taxon>Nephilidae</taxon>
        <taxon>Trichonephila</taxon>
        <taxon>Trichonephila inaurata</taxon>
    </lineage>
</organism>
<dbReference type="SMART" id="SM00225">
    <property type="entry name" value="BTB"/>
    <property type="match status" value="1"/>
</dbReference>
<sequence>MNVQEEASRFSSEQGSFLENEIAHRFDPVDFFIVTRVPVETYRFKWILNQFNNISNNEELYSCLYSPYYKLKLTKYENGFGLFHICQKRHEERTVNDPTNSFFFGNVPENNTSPFAFRTVAINKPLRAEEKDNSREGPCQHIIEYQVAVADELGRERTKWNTCFSNKISSECCRIGEFRSNSWKTFFTDVLVLNCCVKVTKTPKTEKQYLDTERSLESHCWESLSQDLKSMYKNSFNADCTLEVGTENIRVNSSILAARSSAFKKMFDPDKKEQIPCSLTITDVPLSAMKRLVEFLYTGAMEEATKDIPLQEMYDLYYAADRYEVMDLRKMCGITLMSKASVDNASKILMLADKHCDNDLKSQVFNFIRLNFETVLDSDVWRYFMENKTKLANEALIFCAQKFKAGVEK</sequence>
<dbReference type="Gene3D" id="1.25.40.420">
    <property type="match status" value="1"/>
</dbReference>
<reference evidence="2" key="1">
    <citation type="submission" date="2020-08" db="EMBL/GenBank/DDBJ databases">
        <title>Multicomponent nature underlies the extraordinary mechanical properties of spider dragline silk.</title>
        <authorList>
            <person name="Kono N."/>
            <person name="Nakamura H."/>
            <person name="Mori M."/>
            <person name="Yoshida Y."/>
            <person name="Ohtoshi R."/>
            <person name="Malay A.D."/>
            <person name="Moran D.A.P."/>
            <person name="Tomita M."/>
            <person name="Numata K."/>
            <person name="Arakawa K."/>
        </authorList>
    </citation>
    <scope>NUCLEOTIDE SEQUENCE</scope>
</reference>
<accession>A0A8X7CH08</accession>
<dbReference type="Gene3D" id="3.30.710.10">
    <property type="entry name" value="Potassium Channel Kv1.1, Chain A"/>
    <property type="match status" value="1"/>
</dbReference>
<comment type="caution">
    <text evidence="2">The sequence shown here is derived from an EMBL/GenBank/DDBJ whole genome shotgun (WGS) entry which is preliminary data.</text>
</comment>
<evidence type="ECO:0000313" key="2">
    <source>
        <dbReference type="EMBL" id="GFY64357.1"/>
    </source>
</evidence>
<dbReference type="InterPro" id="IPR000210">
    <property type="entry name" value="BTB/POZ_dom"/>
</dbReference>
<dbReference type="Pfam" id="PF00651">
    <property type="entry name" value="BTB"/>
    <property type="match status" value="1"/>
</dbReference>
<evidence type="ECO:0000313" key="3">
    <source>
        <dbReference type="Proteomes" id="UP000886998"/>
    </source>
</evidence>
<dbReference type="AlphaFoldDB" id="A0A8X7CH08"/>
<dbReference type="PROSITE" id="PS50097">
    <property type="entry name" value="BTB"/>
    <property type="match status" value="1"/>
</dbReference>
<dbReference type="CDD" id="cd18186">
    <property type="entry name" value="BTB_POZ_ZBTB_KLHL-like"/>
    <property type="match status" value="1"/>
</dbReference>
<keyword evidence="3" id="KW-1185">Reference proteome</keyword>
<evidence type="ECO:0000259" key="1">
    <source>
        <dbReference type="PROSITE" id="PS50097"/>
    </source>
</evidence>
<dbReference type="SUPFAM" id="SSF54695">
    <property type="entry name" value="POZ domain"/>
    <property type="match status" value="1"/>
</dbReference>
<proteinExistence type="predicted"/>
<gene>
    <name evidence="2" type="primary">spop-b</name>
    <name evidence="2" type="ORF">TNIN_128021</name>
</gene>
<name>A0A8X7CH08_9ARAC</name>